<dbReference type="AlphaFoldDB" id="A0A6G3XWI0"/>
<dbReference type="Pfam" id="PF09423">
    <property type="entry name" value="PhoD"/>
    <property type="match status" value="1"/>
</dbReference>
<sequence>QIAELLRFIKHRRITGTVWLTADVHYTSAQHYAPERAAFKDFAPFWEFVSGPLAAGGFPANALDDTFGPDRVFVRAPDRANVSPMESPQYFGEVEIDGDSAELTVRLRAEGGSVLFTKVLRPGRVGQ</sequence>
<dbReference type="EMBL" id="JAAGMN010009358">
    <property type="protein sequence ID" value="NEE21860.1"/>
    <property type="molecule type" value="Genomic_DNA"/>
</dbReference>
<reference evidence="2" key="1">
    <citation type="submission" date="2020-01" db="EMBL/GenBank/DDBJ databases">
        <title>Insect and environment-associated Actinomycetes.</title>
        <authorList>
            <person name="Currrie C."/>
            <person name="Chevrette M."/>
            <person name="Carlson C."/>
            <person name="Stubbendieck R."/>
            <person name="Wendt-Pienkowski E."/>
        </authorList>
    </citation>
    <scope>NUCLEOTIDE SEQUENCE</scope>
    <source>
        <strain evidence="2">SID7499</strain>
    </source>
</reference>
<dbReference type="InterPro" id="IPR018946">
    <property type="entry name" value="PhoD-like_MPP"/>
</dbReference>
<dbReference type="InterPro" id="IPR038607">
    <property type="entry name" value="PhoD-like_sf"/>
</dbReference>
<organism evidence="2">
    <name type="scientific">Streptomyces sp. SID7499</name>
    <dbReference type="NCBI Taxonomy" id="2706086"/>
    <lineage>
        <taxon>Bacteria</taxon>
        <taxon>Bacillati</taxon>
        <taxon>Actinomycetota</taxon>
        <taxon>Actinomycetes</taxon>
        <taxon>Kitasatosporales</taxon>
        <taxon>Streptomycetaceae</taxon>
        <taxon>Streptomyces</taxon>
    </lineage>
</organism>
<dbReference type="InterPro" id="IPR052900">
    <property type="entry name" value="Phospholipid_Metab_Enz"/>
</dbReference>
<gene>
    <name evidence="2" type="ORF">G3M58_87290</name>
</gene>
<feature type="domain" description="PhoD-like phosphatase metallophosphatase" evidence="1">
    <location>
        <begin position="4"/>
        <end position="107"/>
    </location>
</feature>
<evidence type="ECO:0000313" key="2">
    <source>
        <dbReference type="EMBL" id="NEE21860.1"/>
    </source>
</evidence>
<comment type="caution">
    <text evidence="2">The sequence shown here is derived from an EMBL/GenBank/DDBJ whole genome shotgun (WGS) entry which is preliminary data.</text>
</comment>
<proteinExistence type="predicted"/>
<dbReference type="InterPro" id="IPR029052">
    <property type="entry name" value="Metallo-depent_PP-like"/>
</dbReference>
<accession>A0A6G3XWI0</accession>
<name>A0A6G3XWI0_9ACTN</name>
<dbReference type="PANTHER" id="PTHR43606">
    <property type="entry name" value="PHOSPHATASE, PUTATIVE (AFU_ORTHOLOGUE AFUA_6G08710)-RELATED"/>
    <property type="match status" value="1"/>
</dbReference>
<evidence type="ECO:0000259" key="1">
    <source>
        <dbReference type="Pfam" id="PF09423"/>
    </source>
</evidence>
<protein>
    <submittedName>
        <fullName evidence="2">Alkaline phosphatase</fullName>
    </submittedName>
</protein>
<dbReference type="PANTHER" id="PTHR43606:SF1">
    <property type="entry name" value="PHOD-LIKE PHOSPHATASE METALLOPHOSPHATASE DOMAIN-CONTAINING PROTEIN"/>
    <property type="match status" value="1"/>
</dbReference>
<dbReference type="Gene3D" id="3.60.21.70">
    <property type="entry name" value="PhoD-like phosphatase"/>
    <property type="match status" value="1"/>
</dbReference>
<dbReference type="SUPFAM" id="SSF56300">
    <property type="entry name" value="Metallo-dependent phosphatases"/>
    <property type="match status" value="1"/>
</dbReference>
<feature type="non-terminal residue" evidence="2">
    <location>
        <position position="1"/>
    </location>
</feature>